<evidence type="ECO:0000313" key="3">
    <source>
        <dbReference type="Proteomes" id="UP000729402"/>
    </source>
</evidence>
<keyword evidence="3" id="KW-1185">Reference proteome</keyword>
<comment type="caution">
    <text evidence="2">The sequence shown here is derived from an EMBL/GenBank/DDBJ whole genome shotgun (WGS) entry which is preliminary data.</text>
</comment>
<dbReference type="AlphaFoldDB" id="A0A8J5RLV2"/>
<dbReference type="EMBL" id="JAAALK010000289">
    <property type="protein sequence ID" value="KAG8048503.1"/>
    <property type="molecule type" value="Genomic_DNA"/>
</dbReference>
<gene>
    <name evidence="2" type="ORF">GUJ93_ZPchr0009g1457</name>
</gene>
<accession>A0A8J5RLV2</accession>
<sequence length="88" mass="10376">MEIIQGIRTTCDSDIEILDEGKALRHQWATFEALRGHFIVDYPKRKNYKKGTGGNSYDSDKYDNSTKGKPKTRFFRKALKDYRRENKK</sequence>
<reference evidence="2" key="1">
    <citation type="journal article" date="2021" name="bioRxiv">
        <title>Whole Genome Assembly and Annotation of Northern Wild Rice, Zizania palustris L., Supports a Whole Genome Duplication in the Zizania Genus.</title>
        <authorList>
            <person name="Haas M."/>
            <person name="Kono T."/>
            <person name="Macchietto M."/>
            <person name="Millas R."/>
            <person name="McGilp L."/>
            <person name="Shao M."/>
            <person name="Duquette J."/>
            <person name="Hirsch C.N."/>
            <person name="Kimball J."/>
        </authorList>
    </citation>
    <scope>NUCLEOTIDE SEQUENCE</scope>
    <source>
        <tissue evidence="2">Fresh leaf tissue</tissue>
    </source>
</reference>
<protein>
    <submittedName>
        <fullName evidence="2">Uncharacterized protein</fullName>
    </submittedName>
</protein>
<proteinExistence type="predicted"/>
<organism evidence="2 3">
    <name type="scientific">Zizania palustris</name>
    <name type="common">Northern wild rice</name>
    <dbReference type="NCBI Taxonomy" id="103762"/>
    <lineage>
        <taxon>Eukaryota</taxon>
        <taxon>Viridiplantae</taxon>
        <taxon>Streptophyta</taxon>
        <taxon>Embryophyta</taxon>
        <taxon>Tracheophyta</taxon>
        <taxon>Spermatophyta</taxon>
        <taxon>Magnoliopsida</taxon>
        <taxon>Liliopsida</taxon>
        <taxon>Poales</taxon>
        <taxon>Poaceae</taxon>
        <taxon>BOP clade</taxon>
        <taxon>Oryzoideae</taxon>
        <taxon>Oryzeae</taxon>
        <taxon>Zizaniinae</taxon>
        <taxon>Zizania</taxon>
    </lineage>
</organism>
<dbReference type="Proteomes" id="UP000729402">
    <property type="component" value="Unassembled WGS sequence"/>
</dbReference>
<reference evidence="2" key="2">
    <citation type="submission" date="2021-02" db="EMBL/GenBank/DDBJ databases">
        <authorList>
            <person name="Kimball J.A."/>
            <person name="Haas M.W."/>
            <person name="Macchietto M."/>
            <person name="Kono T."/>
            <person name="Duquette J."/>
            <person name="Shao M."/>
        </authorList>
    </citation>
    <scope>NUCLEOTIDE SEQUENCE</scope>
    <source>
        <tissue evidence="2">Fresh leaf tissue</tissue>
    </source>
</reference>
<name>A0A8J5RLV2_ZIZPA</name>
<evidence type="ECO:0000313" key="2">
    <source>
        <dbReference type="EMBL" id="KAG8048503.1"/>
    </source>
</evidence>
<feature type="region of interest" description="Disordered" evidence="1">
    <location>
        <begin position="46"/>
        <end position="69"/>
    </location>
</feature>
<evidence type="ECO:0000256" key="1">
    <source>
        <dbReference type="SAM" id="MobiDB-lite"/>
    </source>
</evidence>